<reference evidence="11" key="1">
    <citation type="journal article" date="2023" name="bioRxiv">
        <title>Scaffold-level genome assemblies of two parasitoid biocontrol wasps reveal the parthenogenesis mechanism and an associated novel virus.</title>
        <authorList>
            <person name="Inwood S."/>
            <person name="Skelly J."/>
            <person name="Guhlin J."/>
            <person name="Harrop T."/>
            <person name="Goldson S."/>
            <person name="Dearden P."/>
        </authorList>
    </citation>
    <scope>NUCLEOTIDE SEQUENCE</scope>
    <source>
        <strain evidence="11">Irish</strain>
        <tissue evidence="11">Whole body</tissue>
    </source>
</reference>
<dbReference type="InterPro" id="IPR003439">
    <property type="entry name" value="ABC_transporter-like_ATP-bd"/>
</dbReference>
<sequence>MKFFNTNTSARILNRFTKDMGIIDELLPAVFIDCIQIGLAMLGIVIVVAISNPWLLIPTAIISILLYICRVIYVATSRSVKRLEGISRSSVYNHFLATLQGLTTIRSFGTNKILIDEFDHHQDNHSSVWYIFIVSSRAFAFWLDCLNLIYTVIVTMSFLILPKNSNFSHGTNVGLAITQCLGLTGELQWGMRQVAELENQMTSVERVKEYTNIESEPPLKSHPDKKPLNDWPQQARIEFKNVYLSYGPMELPVLKNINFVINSRERVGIVGRTGAGKSSIISALFRLADIRGIIDIDGIDTGEIGLHDLRSKIGIIPQEPFLFSGSLRQNLDPFHEHQDNELWTALEDVELKEMGLEMFISDSGGNLSVGQRQLICLARAIVKKNKILILDEATANVDSHTDDFIQVTIRKKFSDCTLLTIAHRLNTIMDNDRILVMDAGNVVEFDHPYILLKNDNGFLSKMVKKTGEAMAEKLTRVAKENYESRQLTSITAL</sequence>
<keyword evidence="4" id="KW-0547">Nucleotide-binding</keyword>
<dbReference type="CDD" id="cd03244">
    <property type="entry name" value="ABCC_MRP_domain2"/>
    <property type="match status" value="1"/>
</dbReference>
<feature type="domain" description="ABC transporter" evidence="9">
    <location>
        <begin position="237"/>
        <end position="464"/>
    </location>
</feature>
<dbReference type="PANTHER" id="PTHR24223">
    <property type="entry name" value="ATP-BINDING CASSETTE SUB-FAMILY C"/>
    <property type="match status" value="1"/>
</dbReference>
<accession>A0AA39C7D9</accession>
<feature type="domain" description="ABC transmembrane type-1" evidence="10">
    <location>
        <begin position="1"/>
        <end position="199"/>
    </location>
</feature>
<name>A0AA39C7D9_9HYME</name>
<dbReference type="SUPFAM" id="SSF90123">
    <property type="entry name" value="ABC transporter transmembrane region"/>
    <property type="match status" value="1"/>
</dbReference>
<dbReference type="EMBL" id="JAQQBS010001424">
    <property type="protein sequence ID" value="KAK0159294.1"/>
    <property type="molecule type" value="Genomic_DNA"/>
</dbReference>
<dbReference type="Pfam" id="PF00005">
    <property type="entry name" value="ABC_tran"/>
    <property type="match status" value="1"/>
</dbReference>
<feature type="transmembrane region" description="Helical" evidence="8">
    <location>
        <begin position="26"/>
        <end position="48"/>
    </location>
</feature>
<comment type="caution">
    <text evidence="11">The sequence shown here is derived from an EMBL/GenBank/DDBJ whole genome shotgun (WGS) entry which is preliminary data.</text>
</comment>
<evidence type="ECO:0000256" key="2">
    <source>
        <dbReference type="ARBA" id="ARBA00022448"/>
    </source>
</evidence>
<evidence type="ECO:0000259" key="9">
    <source>
        <dbReference type="PROSITE" id="PS50893"/>
    </source>
</evidence>
<keyword evidence="7 8" id="KW-0472">Membrane</keyword>
<keyword evidence="2" id="KW-0813">Transport</keyword>
<dbReference type="GO" id="GO:0016020">
    <property type="term" value="C:membrane"/>
    <property type="evidence" value="ECO:0007669"/>
    <property type="project" value="UniProtKB-SubCell"/>
</dbReference>
<proteinExistence type="predicted"/>
<dbReference type="FunFam" id="3.40.50.300:FF:000163">
    <property type="entry name" value="Multidrug resistance-associated protein member 4"/>
    <property type="match status" value="1"/>
</dbReference>
<dbReference type="AlphaFoldDB" id="A0AA39C7D9"/>
<dbReference type="Proteomes" id="UP001168990">
    <property type="component" value="Unassembled WGS sequence"/>
</dbReference>
<dbReference type="Gene3D" id="1.20.1560.10">
    <property type="entry name" value="ABC transporter type 1, transmembrane domain"/>
    <property type="match status" value="1"/>
</dbReference>
<dbReference type="InterPro" id="IPR011527">
    <property type="entry name" value="ABC1_TM_dom"/>
</dbReference>
<dbReference type="PROSITE" id="PS50893">
    <property type="entry name" value="ABC_TRANSPORTER_2"/>
    <property type="match status" value="1"/>
</dbReference>
<evidence type="ECO:0000256" key="7">
    <source>
        <dbReference type="ARBA" id="ARBA00023136"/>
    </source>
</evidence>
<evidence type="ECO:0000313" key="11">
    <source>
        <dbReference type="EMBL" id="KAK0159294.1"/>
    </source>
</evidence>
<evidence type="ECO:0000256" key="5">
    <source>
        <dbReference type="ARBA" id="ARBA00022840"/>
    </source>
</evidence>
<dbReference type="PROSITE" id="PS50929">
    <property type="entry name" value="ABC_TM1F"/>
    <property type="match status" value="1"/>
</dbReference>
<dbReference type="PROSITE" id="PS00211">
    <property type="entry name" value="ABC_TRANSPORTER_1"/>
    <property type="match status" value="1"/>
</dbReference>
<dbReference type="SUPFAM" id="SSF52540">
    <property type="entry name" value="P-loop containing nucleoside triphosphate hydrolases"/>
    <property type="match status" value="1"/>
</dbReference>
<keyword evidence="6 8" id="KW-1133">Transmembrane helix</keyword>
<evidence type="ECO:0000256" key="1">
    <source>
        <dbReference type="ARBA" id="ARBA00004141"/>
    </source>
</evidence>
<dbReference type="InterPro" id="IPR044726">
    <property type="entry name" value="ABCC_6TM_D2"/>
</dbReference>
<keyword evidence="3 8" id="KW-0812">Transmembrane</keyword>
<dbReference type="SMART" id="SM00382">
    <property type="entry name" value="AAA"/>
    <property type="match status" value="1"/>
</dbReference>
<evidence type="ECO:0000256" key="8">
    <source>
        <dbReference type="SAM" id="Phobius"/>
    </source>
</evidence>
<keyword evidence="12" id="KW-1185">Reference proteome</keyword>
<dbReference type="InterPro" id="IPR036640">
    <property type="entry name" value="ABC1_TM_sf"/>
</dbReference>
<comment type="subcellular location">
    <subcellularLocation>
        <location evidence="1">Membrane</location>
        <topology evidence="1">Multi-pass membrane protein</topology>
    </subcellularLocation>
</comment>
<evidence type="ECO:0000313" key="12">
    <source>
        <dbReference type="Proteomes" id="UP001168990"/>
    </source>
</evidence>
<dbReference type="Gene3D" id="3.40.50.300">
    <property type="entry name" value="P-loop containing nucleotide triphosphate hydrolases"/>
    <property type="match status" value="1"/>
</dbReference>
<feature type="transmembrane region" description="Helical" evidence="8">
    <location>
        <begin position="54"/>
        <end position="73"/>
    </location>
</feature>
<organism evidence="11 12">
    <name type="scientific">Microctonus aethiopoides</name>
    <dbReference type="NCBI Taxonomy" id="144406"/>
    <lineage>
        <taxon>Eukaryota</taxon>
        <taxon>Metazoa</taxon>
        <taxon>Ecdysozoa</taxon>
        <taxon>Arthropoda</taxon>
        <taxon>Hexapoda</taxon>
        <taxon>Insecta</taxon>
        <taxon>Pterygota</taxon>
        <taxon>Neoptera</taxon>
        <taxon>Endopterygota</taxon>
        <taxon>Hymenoptera</taxon>
        <taxon>Apocrita</taxon>
        <taxon>Ichneumonoidea</taxon>
        <taxon>Braconidae</taxon>
        <taxon>Euphorinae</taxon>
        <taxon>Microctonus</taxon>
    </lineage>
</organism>
<dbReference type="PANTHER" id="PTHR24223:SF324">
    <property type="entry name" value="LD17001P"/>
    <property type="match status" value="1"/>
</dbReference>
<dbReference type="GO" id="GO:0016887">
    <property type="term" value="F:ATP hydrolysis activity"/>
    <property type="evidence" value="ECO:0007669"/>
    <property type="project" value="InterPro"/>
</dbReference>
<evidence type="ECO:0000256" key="3">
    <source>
        <dbReference type="ARBA" id="ARBA00022692"/>
    </source>
</evidence>
<dbReference type="Pfam" id="PF00664">
    <property type="entry name" value="ABC_membrane"/>
    <property type="match status" value="1"/>
</dbReference>
<dbReference type="InterPro" id="IPR027417">
    <property type="entry name" value="P-loop_NTPase"/>
</dbReference>
<keyword evidence="5" id="KW-0067">ATP-binding</keyword>
<dbReference type="InterPro" id="IPR050173">
    <property type="entry name" value="ABC_transporter_C-like"/>
</dbReference>
<evidence type="ECO:0000259" key="10">
    <source>
        <dbReference type="PROSITE" id="PS50929"/>
    </source>
</evidence>
<dbReference type="InterPro" id="IPR017871">
    <property type="entry name" value="ABC_transporter-like_CS"/>
</dbReference>
<protein>
    <submittedName>
        <fullName evidence="11">Uncharacterized protein</fullName>
    </submittedName>
</protein>
<dbReference type="GO" id="GO:0005524">
    <property type="term" value="F:ATP binding"/>
    <property type="evidence" value="ECO:0007669"/>
    <property type="project" value="UniProtKB-KW"/>
</dbReference>
<dbReference type="CDD" id="cd18580">
    <property type="entry name" value="ABC_6TM_ABCC_D2"/>
    <property type="match status" value="1"/>
</dbReference>
<dbReference type="GO" id="GO:0140359">
    <property type="term" value="F:ABC-type transporter activity"/>
    <property type="evidence" value="ECO:0007669"/>
    <property type="project" value="InterPro"/>
</dbReference>
<reference evidence="11" key="2">
    <citation type="submission" date="2023-03" db="EMBL/GenBank/DDBJ databases">
        <authorList>
            <person name="Inwood S.N."/>
            <person name="Skelly J.G."/>
            <person name="Guhlin J."/>
            <person name="Harrop T.W.R."/>
            <person name="Goldson S.G."/>
            <person name="Dearden P.K."/>
        </authorList>
    </citation>
    <scope>NUCLEOTIDE SEQUENCE</scope>
    <source>
        <strain evidence="11">Irish</strain>
        <tissue evidence="11">Whole body</tissue>
    </source>
</reference>
<evidence type="ECO:0000256" key="6">
    <source>
        <dbReference type="ARBA" id="ARBA00022989"/>
    </source>
</evidence>
<feature type="transmembrane region" description="Helical" evidence="8">
    <location>
        <begin position="139"/>
        <end position="161"/>
    </location>
</feature>
<dbReference type="InterPro" id="IPR003593">
    <property type="entry name" value="AAA+_ATPase"/>
</dbReference>
<evidence type="ECO:0000256" key="4">
    <source>
        <dbReference type="ARBA" id="ARBA00022741"/>
    </source>
</evidence>
<gene>
    <name evidence="11" type="ORF">PV328_010188</name>
</gene>